<gene>
    <name evidence="1" type="ORF">Tci_892208</name>
</gene>
<evidence type="ECO:0008006" key="2">
    <source>
        <dbReference type="Google" id="ProtNLM"/>
    </source>
</evidence>
<dbReference type="EMBL" id="BKCJ011320653">
    <property type="protein sequence ID" value="GFD20239.1"/>
    <property type="molecule type" value="Genomic_DNA"/>
</dbReference>
<name>A0A699UFD8_TANCI</name>
<comment type="caution">
    <text evidence="1">The sequence shown here is derived from an EMBL/GenBank/DDBJ whole genome shotgun (WGS) entry which is preliminary data.</text>
</comment>
<organism evidence="1">
    <name type="scientific">Tanacetum cinerariifolium</name>
    <name type="common">Dalmatian daisy</name>
    <name type="synonym">Chrysanthemum cinerariifolium</name>
    <dbReference type="NCBI Taxonomy" id="118510"/>
    <lineage>
        <taxon>Eukaryota</taxon>
        <taxon>Viridiplantae</taxon>
        <taxon>Streptophyta</taxon>
        <taxon>Embryophyta</taxon>
        <taxon>Tracheophyta</taxon>
        <taxon>Spermatophyta</taxon>
        <taxon>Magnoliopsida</taxon>
        <taxon>eudicotyledons</taxon>
        <taxon>Gunneridae</taxon>
        <taxon>Pentapetalae</taxon>
        <taxon>asterids</taxon>
        <taxon>campanulids</taxon>
        <taxon>Asterales</taxon>
        <taxon>Asteraceae</taxon>
        <taxon>Asteroideae</taxon>
        <taxon>Anthemideae</taxon>
        <taxon>Anthemidinae</taxon>
        <taxon>Tanacetum</taxon>
    </lineage>
</organism>
<reference evidence="1" key="1">
    <citation type="journal article" date="2019" name="Sci. Rep.">
        <title>Draft genome of Tanacetum cinerariifolium, the natural source of mosquito coil.</title>
        <authorList>
            <person name="Yamashiro T."/>
            <person name="Shiraishi A."/>
            <person name="Satake H."/>
            <person name="Nakayama K."/>
        </authorList>
    </citation>
    <scope>NUCLEOTIDE SEQUENCE</scope>
</reference>
<accession>A0A699UFD8</accession>
<dbReference type="AlphaFoldDB" id="A0A699UFD8"/>
<protein>
    <recommendedName>
        <fullName evidence="2">RNA-directed DNA polymerase, eukaryota, reverse transcriptase zinc-binding domain protein</fullName>
    </recommendedName>
</protein>
<evidence type="ECO:0000313" key="1">
    <source>
        <dbReference type="EMBL" id="GFD20239.1"/>
    </source>
</evidence>
<sequence>ELEKVQTLMVEDSFNADLRKKEMECLIAYKDALKDEESMLKQRAKVDWLSEGDANAKFFHKTVKGNEVCVAVCDFFNNGILLKEVNATIIALVPKLISPQKVSDFRLISCCNVLYKIITKIIANRIKGSLGVLVDE</sequence>
<feature type="non-terminal residue" evidence="1">
    <location>
        <position position="136"/>
    </location>
</feature>
<feature type="non-terminal residue" evidence="1">
    <location>
        <position position="1"/>
    </location>
</feature>
<proteinExistence type="predicted"/>